<protein>
    <submittedName>
        <fullName evidence="1">Uncharacterized protein</fullName>
    </submittedName>
</protein>
<sequence>MVQASGSRLSCSAEEQQCGRLVSLNDRRELGFALLFISISRDNAAKPRFFITVLIALSFHNLERDQNPVARLLLQRRQLTAATPRSYTRSYFKG</sequence>
<evidence type="ECO:0000313" key="1">
    <source>
        <dbReference type="EMBL" id="KAJ8629488.1"/>
    </source>
</evidence>
<dbReference type="EMBL" id="CM056815">
    <property type="protein sequence ID" value="KAJ8629488.1"/>
    <property type="molecule type" value="Genomic_DNA"/>
</dbReference>
<keyword evidence="2" id="KW-1185">Reference proteome</keyword>
<name>A0ACC2L8V4_PERAE</name>
<reference evidence="1 2" key="1">
    <citation type="journal article" date="2022" name="Hortic Res">
        <title>A haplotype resolved chromosomal level avocado genome allows analysis of novel avocado genes.</title>
        <authorList>
            <person name="Nath O."/>
            <person name="Fletcher S.J."/>
            <person name="Hayward A."/>
            <person name="Shaw L.M."/>
            <person name="Masouleh A.K."/>
            <person name="Furtado A."/>
            <person name="Henry R.J."/>
            <person name="Mitter N."/>
        </authorList>
    </citation>
    <scope>NUCLEOTIDE SEQUENCE [LARGE SCALE GENOMIC DNA]</scope>
    <source>
        <strain evidence="2">cv. Hass</strain>
    </source>
</reference>
<proteinExistence type="predicted"/>
<dbReference type="Proteomes" id="UP001234297">
    <property type="component" value="Chromosome 7"/>
</dbReference>
<gene>
    <name evidence="1" type="ORF">MRB53_022811</name>
</gene>
<accession>A0ACC2L8V4</accession>
<evidence type="ECO:0000313" key="2">
    <source>
        <dbReference type="Proteomes" id="UP001234297"/>
    </source>
</evidence>
<comment type="caution">
    <text evidence="1">The sequence shown here is derived from an EMBL/GenBank/DDBJ whole genome shotgun (WGS) entry which is preliminary data.</text>
</comment>
<organism evidence="1 2">
    <name type="scientific">Persea americana</name>
    <name type="common">Avocado</name>
    <dbReference type="NCBI Taxonomy" id="3435"/>
    <lineage>
        <taxon>Eukaryota</taxon>
        <taxon>Viridiplantae</taxon>
        <taxon>Streptophyta</taxon>
        <taxon>Embryophyta</taxon>
        <taxon>Tracheophyta</taxon>
        <taxon>Spermatophyta</taxon>
        <taxon>Magnoliopsida</taxon>
        <taxon>Magnoliidae</taxon>
        <taxon>Laurales</taxon>
        <taxon>Lauraceae</taxon>
        <taxon>Persea</taxon>
    </lineage>
</organism>